<dbReference type="InterPro" id="IPR050275">
    <property type="entry name" value="PGM_Phosphatase"/>
</dbReference>
<dbReference type="Gene3D" id="3.40.50.1240">
    <property type="entry name" value="Phosphoglycerate mutase-like"/>
    <property type="match status" value="1"/>
</dbReference>
<dbReference type="OrthoDB" id="9793115at2"/>
<dbReference type="Proteomes" id="UP000185434">
    <property type="component" value="Chromosome"/>
</dbReference>
<evidence type="ECO:0000256" key="1">
    <source>
        <dbReference type="PIRSR" id="PIRSR613078-2"/>
    </source>
</evidence>
<dbReference type="SUPFAM" id="SSF53254">
    <property type="entry name" value="Phosphoglycerate mutase-like"/>
    <property type="match status" value="1"/>
</dbReference>
<dbReference type="InterPro" id="IPR001345">
    <property type="entry name" value="PG/BPGM_mutase_AS"/>
</dbReference>
<feature type="binding site" evidence="1">
    <location>
        <begin position="9"/>
        <end position="16"/>
    </location>
    <ligand>
        <name>substrate</name>
    </ligand>
</feature>
<dbReference type="KEGG" id="cfk:CFRA_11045"/>
<evidence type="ECO:0000313" key="2">
    <source>
        <dbReference type="EMBL" id="APT89675.1"/>
    </source>
</evidence>
<dbReference type="InterPro" id="IPR013078">
    <property type="entry name" value="His_Pase_superF_clade-1"/>
</dbReference>
<proteinExistence type="predicted"/>
<reference evidence="2 3" key="1">
    <citation type="submission" date="2014-08" db="EMBL/GenBank/DDBJ databases">
        <title>Complete genome sequence of Corynebacterium frankenforstense ST18(T) (=DSM 45800(T)), isolated from raw cow milk.</title>
        <authorList>
            <person name="Ruckert C."/>
            <person name="Albersmeier A."/>
            <person name="Winkler A."/>
            <person name="Lipski A."/>
            <person name="Kalinowski J."/>
        </authorList>
    </citation>
    <scope>NUCLEOTIDE SEQUENCE [LARGE SCALE GENOMIC DNA]</scope>
    <source>
        <strain evidence="2 3">ST18</strain>
    </source>
</reference>
<dbReference type="CDD" id="cd07067">
    <property type="entry name" value="HP_PGM_like"/>
    <property type="match status" value="1"/>
</dbReference>
<dbReference type="InterPro" id="IPR029033">
    <property type="entry name" value="His_PPase_superfam"/>
</dbReference>
<dbReference type="SMART" id="SM00855">
    <property type="entry name" value="PGAM"/>
    <property type="match status" value="1"/>
</dbReference>
<dbReference type="PANTHER" id="PTHR48100">
    <property type="entry name" value="BROAD-SPECIFICITY PHOSPHATASE YOR283W-RELATED"/>
    <property type="match status" value="1"/>
</dbReference>
<protein>
    <recommendedName>
        <fullName evidence="4">Phosphoglycerate mutase</fullName>
    </recommendedName>
</protein>
<dbReference type="GO" id="GO:0005737">
    <property type="term" value="C:cytoplasm"/>
    <property type="evidence" value="ECO:0007669"/>
    <property type="project" value="TreeGrafter"/>
</dbReference>
<dbReference type="STRING" id="1437875.CFRA_11045"/>
<dbReference type="PROSITE" id="PS00175">
    <property type="entry name" value="PG_MUTASE"/>
    <property type="match status" value="1"/>
</dbReference>
<keyword evidence="3" id="KW-1185">Reference proteome</keyword>
<dbReference type="EMBL" id="CP009247">
    <property type="protein sequence ID" value="APT89675.1"/>
    <property type="molecule type" value="Genomic_DNA"/>
</dbReference>
<dbReference type="RefSeq" id="WP_075664669.1">
    <property type="nucleotide sequence ID" value="NZ_CP009247.1"/>
</dbReference>
<sequence>MTGRIILVRHGQTASNIHRVIDTRPPGAELSELGRAQAAAAGRELAGLSGERLARIYCSVALRAQQTAVLAGAAFERARGLATGTLRLDVRQGVQEVYAGDMERIAGPENIAAYLAVLHRMLADDAAAAFPHGEDTAAVLGRARPVLESIAAELDGTEHDIAMVSHGGASRVMAAHAAGVDADWAFESRLPNTGFIVLEPHGRPFGQWDMVRWDVAERDVDA</sequence>
<feature type="binding site" evidence="1">
    <location>
        <position position="63"/>
    </location>
    <ligand>
        <name>substrate</name>
    </ligand>
</feature>
<dbReference type="Pfam" id="PF00300">
    <property type="entry name" value="His_Phos_1"/>
    <property type="match status" value="1"/>
</dbReference>
<accession>A0A1L7CUX7</accession>
<name>A0A1L7CUX7_9CORY</name>
<dbReference type="AlphaFoldDB" id="A0A1L7CUX7"/>
<evidence type="ECO:0008006" key="4">
    <source>
        <dbReference type="Google" id="ProtNLM"/>
    </source>
</evidence>
<evidence type="ECO:0000313" key="3">
    <source>
        <dbReference type="Proteomes" id="UP000185434"/>
    </source>
</evidence>
<organism evidence="2 3">
    <name type="scientific">Corynebacterium frankenforstense DSM 45800</name>
    <dbReference type="NCBI Taxonomy" id="1437875"/>
    <lineage>
        <taxon>Bacteria</taxon>
        <taxon>Bacillati</taxon>
        <taxon>Actinomycetota</taxon>
        <taxon>Actinomycetes</taxon>
        <taxon>Mycobacteriales</taxon>
        <taxon>Corynebacteriaceae</taxon>
        <taxon>Corynebacterium</taxon>
    </lineage>
</organism>
<dbReference type="GO" id="GO:0016791">
    <property type="term" value="F:phosphatase activity"/>
    <property type="evidence" value="ECO:0007669"/>
    <property type="project" value="TreeGrafter"/>
</dbReference>
<gene>
    <name evidence="2" type="ORF">CFRA_11045</name>
</gene>
<dbReference type="PANTHER" id="PTHR48100:SF58">
    <property type="entry name" value="PE-PGRS FAMILY PROTEIN PE_PGRS11"/>
    <property type="match status" value="1"/>
</dbReference>